<comment type="similarity">
    <text evidence="3">Belongs to the MAP70 family.</text>
</comment>
<keyword evidence="7" id="KW-0450">Lipoyl</keyword>
<evidence type="ECO:0000256" key="5">
    <source>
        <dbReference type="ARBA" id="ARBA00022490"/>
    </source>
</evidence>
<keyword evidence="5" id="KW-0963">Cytoplasm</keyword>
<dbReference type="InterPro" id="IPR011053">
    <property type="entry name" value="Single_hybrid_motif"/>
</dbReference>
<dbReference type="GO" id="GO:0008017">
    <property type="term" value="F:microtubule binding"/>
    <property type="evidence" value="ECO:0007669"/>
    <property type="project" value="InterPro"/>
</dbReference>
<dbReference type="GO" id="GO:0005739">
    <property type="term" value="C:mitochondrion"/>
    <property type="evidence" value="ECO:0007669"/>
    <property type="project" value="UniProtKB-SubCell"/>
</dbReference>
<dbReference type="PANTHER" id="PTHR11715:SF27">
    <property type="entry name" value="GLYCINE CLEAVAGE SYSTEM H PROTEIN 1, MITOCHONDRIAL-RELATED"/>
    <property type="match status" value="1"/>
</dbReference>
<evidence type="ECO:0000256" key="8">
    <source>
        <dbReference type="ARBA" id="ARBA00022946"/>
    </source>
</evidence>
<dbReference type="GO" id="GO:0005874">
    <property type="term" value="C:microtubule"/>
    <property type="evidence" value="ECO:0007669"/>
    <property type="project" value="UniProtKB-KW"/>
</dbReference>
<comment type="similarity">
    <text evidence="4">Belongs to the GcvH family.</text>
</comment>
<dbReference type="SUPFAM" id="SSF51230">
    <property type="entry name" value="Single hybrid motif"/>
    <property type="match status" value="1"/>
</dbReference>
<keyword evidence="14" id="KW-1185">Reference proteome</keyword>
<evidence type="ECO:0000259" key="12">
    <source>
        <dbReference type="PROSITE" id="PS50968"/>
    </source>
</evidence>
<dbReference type="GO" id="GO:0007010">
    <property type="term" value="P:cytoskeleton organization"/>
    <property type="evidence" value="ECO:0007669"/>
    <property type="project" value="InterPro"/>
</dbReference>
<dbReference type="GO" id="GO:0009249">
    <property type="term" value="P:protein lipoylation"/>
    <property type="evidence" value="ECO:0007669"/>
    <property type="project" value="TreeGrafter"/>
</dbReference>
<keyword evidence="10" id="KW-0496">Mitochondrion</keyword>
<dbReference type="InterPro" id="IPR000089">
    <property type="entry name" value="Biotin_lipoyl"/>
</dbReference>
<sequence>MPTDQSENSPKPKVAVAQSCVSFAKTMVNLGLLCIWVLDGLKYASSHEWAKHEGSVVTIGEALFQDHLGEVVFVELPEDGHSVSQRGSFGAVEGVKVTRDVNSPISGKVVEVNSKLTESPGLFAFTAANLQILKQKPHFEEFMPHRKVMKCHQLNPSLLHWRQSLSLLQEADNKTLDRLTKSKEAALLGAERNDQIAWAKASLVDDLQWNYYLAPDVHASV</sequence>
<evidence type="ECO:0000313" key="14">
    <source>
        <dbReference type="Proteomes" id="UP000290289"/>
    </source>
</evidence>
<evidence type="ECO:0000256" key="1">
    <source>
        <dbReference type="ARBA" id="ARBA00004173"/>
    </source>
</evidence>
<dbReference type="AlphaFoldDB" id="A0A498HXK9"/>
<organism evidence="13 14">
    <name type="scientific">Malus domestica</name>
    <name type="common">Apple</name>
    <name type="synonym">Pyrus malus</name>
    <dbReference type="NCBI Taxonomy" id="3750"/>
    <lineage>
        <taxon>Eukaryota</taxon>
        <taxon>Viridiplantae</taxon>
        <taxon>Streptophyta</taxon>
        <taxon>Embryophyta</taxon>
        <taxon>Tracheophyta</taxon>
        <taxon>Spermatophyta</taxon>
        <taxon>Magnoliopsida</taxon>
        <taxon>eudicotyledons</taxon>
        <taxon>Gunneridae</taxon>
        <taxon>Pentapetalae</taxon>
        <taxon>rosids</taxon>
        <taxon>fabids</taxon>
        <taxon>Rosales</taxon>
        <taxon>Rosaceae</taxon>
        <taxon>Amygdaloideae</taxon>
        <taxon>Maleae</taxon>
        <taxon>Malus</taxon>
    </lineage>
</organism>
<dbReference type="Proteomes" id="UP000290289">
    <property type="component" value="Chromosome 15"/>
</dbReference>
<keyword evidence="8" id="KW-0809">Transit peptide</keyword>
<evidence type="ECO:0000256" key="6">
    <source>
        <dbReference type="ARBA" id="ARBA00022701"/>
    </source>
</evidence>
<gene>
    <name evidence="13" type="ORF">DVH24_016455</name>
</gene>
<evidence type="ECO:0000256" key="3">
    <source>
        <dbReference type="ARBA" id="ARBA00008825"/>
    </source>
</evidence>
<dbReference type="CDD" id="cd06848">
    <property type="entry name" value="GCS_H"/>
    <property type="match status" value="1"/>
</dbReference>
<dbReference type="InterPro" id="IPR003016">
    <property type="entry name" value="2-oxoA_DH_lipoyl-BS"/>
</dbReference>
<comment type="subcellular location">
    <subcellularLocation>
        <location evidence="2">Cytoplasm</location>
        <location evidence="2">Cytoskeleton</location>
    </subcellularLocation>
    <subcellularLocation>
        <location evidence="1">Mitochondrion</location>
    </subcellularLocation>
</comment>
<evidence type="ECO:0000256" key="7">
    <source>
        <dbReference type="ARBA" id="ARBA00022823"/>
    </source>
</evidence>
<keyword evidence="11" id="KW-0206">Cytoskeleton</keyword>
<dbReference type="PROSITE" id="PS00189">
    <property type="entry name" value="LIPOYL"/>
    <property type="match status" value="1"/>
</dbReference>
<dbReference type="Pfam" id="PF01597">
    <property type="entry name" value="GCV_H"/>
    <property type="match status" value="1"/>
</dbReference>
<protein>
    <recommendedName>
        <fullName evidence="12">Lipoyl-binding domain-containing protein</fullName>
    </recommendedName>
</protein>
<dbReference type="Pfam" id="PF07058">
    <property type="entry name" value="MAP70"/>
    <property type="match status" value="1"/>
</dbReference>
<dbReference type="InterPro" id="IPR002930">
    <property type="entry name" value="GCV_H"/>
</dbReference>
<dbReference type="InterPro" id="IPR009768">
    <property type="entry name" value="MAP70"/>
</dbReference>
<dbReference type="GO" id="GO:0019464">
    <property type="term" value="P:glycine decarboxylation via glycine cleavage system"/>
    <property type="evidence" value="ECO:0007669"/>
    <property type="project" value="InterPro"/>
</dbReference>
<reference evidence="13 14" key="1">
    <citation type="submission" date="2018-10" db="EMBL/GenBank/DDBJ databases">
        <title>A high-quality apple genome assembly.</title>
        <authorList>
            <person name="Hu J."/>
        </authorList>
    </citation>
    <scope>NUCLEOTIDE SEQUENCE [LARGE SCALE GENOMIC DNA]</scope>
    <source>
        <strain evidence="14">cv. HFTH1</strain>
        <tissue evidence="13">Young leaf</tissue>
    </source>
</reference>
<keyword evidence="9" id="KW-0175">Coiled coil</keyword>
<dbReference type="GO" id="GO:0005960">
    <property type="term" value="C:glycine cleavage complex"/>
    <property type="evidence" value="ECO:0007669"/>
    <property type="project" value="InterPro"/>
</dbReference>
<evidence type="ECO:0000256" key="4">
    <source>
        <dbReference type="ARBA" id="ARBA00009249"/>
    </source>
</evidence>
<evidence type="ECO:0000256" key="9">
    <source>
        <dbReference type="ARBA" id="ARBA00023054"/>
    </source>
</evidence>
<dbReference type="PANTHER" id="PTHR11715">
    <property type="entry name" value="GLYCINE CLEAVAGE SYSTEM H PROTEIN"/>
    <property type="match status" value="1"/>
</dbReference>
<dbReference type="Gene3D" id="2.40.50.100">
    <property type="match status" value="1"/>
</dbReference>
<comment type="caution">
    <text evidence="13">The sequence shown here is derived from an EMBL/GenBank/DDBJ whole genome shotgun (WGS) entry which is preliminary data.</text>
</comment>
<dbReference type="EMBL" id="RDQH01000341">
    <property type="protein sequence ID" value="RXH73633.1"/>
    <property type="molecule type" value="Genomic_DNA"/>
</dbReference>
<accession>A0A498HXK9</accession>
<dbReference type="STRING" id="3750.A0A498HXK9"/>
<evidence type="ECO:0000256" key="10">
    <source>
        <dbReference type="ARBA" id="ARBA00023128"/>
    </source>
</evidence>
<name>A0A498HXK9_MALDO</name>
<keyword evidence="6" id="KW-0493">Microtubule</keyword>
<evidence type="ECO:0000256" key="11">
    <source>
        <dbReference type="ARBA" id="ARBA00023212"/>
    </source>
</evidence>
<evidence type="ECO:0000313" key="13">
    <source>
        <dbReference type="EMBL" id="RXH73633.1"/>
    </source>
</evidence>
<dbReference type="InterPro" id="IPR033753">
    <property type="entry name" value="GCV_H/Fam206"/>
</dbReference>
<feature type="domain" description="Lipoyl-binding" evidence="12">
    <location>
        <begin position="56"/>
        <end position="134"/>
    </location>
</feature>
<dbReference type="PROSITE" id="PS50968">
    <property type="entry name" value="BIOTINYL_LIPOYL"/>
    <property type="match status" value="1"/>
</dbReference>
<evidence type="ECO:0000256" key="2">
    <source>
        <dbReference type="ARBA" id="ARBA00004245"/>
    </source>
</evidence>
<proteinExistence type="inferred from homology"/>